<name>A0A024GAY3_9STRA</name>
<evidence type="ECO:0000313" key="2">
    <source>
        <dbReference type="EMBL" id="CCI43893.1"/>
    </source>
</evidence>
<accession>A0A024GAY3</accession>
<dbReference type="Proteomes" id="UP000053237">
    <property type="component" value="Unassembled WGS sequence"/>
</dbReference>
<reference evidence="2 3" key="1">
    <citation type="submission" date="2012-05" db="EMBL/GenBank/DDBJ databases">
        <title>Recombination and specialization in a pathogen metapopulation.</title>
        <authorList>
            <person name="Gardiner A."/>
            <person name="Kemen E."/>
            <person name="Schultz-Larsen T."/>
            <person name="MacLean D."/>
            <person name="Van Oosterhout C."/>
            <person name="Jones J.D.G."/>
        </authorList>
    </citation>
    <scope>NUCLEOTIDE SEQUENCE [LARGE SCALE GENOMIC DNA]</scope>
    <source>
        <strain evidence="2 3">Ac Nc2</strain>
    </source>
</reference>
<feature type="transmembrane region" description="Helical" evidence="1">
    <location>
        <begin position="104"/>
        <end position="122"/>
    </location>
</feature>
<keyword evidence="1" id="KW-0812">Transmembrane</keyword>
<dbReference type="EMBL" id="CAIX01000057">
    <property type="protein sequence ID" value="CCI43893.1"/>
    <property type="molecule type" value="Genomic_DNA"/>
</dbReference>
<dbReference type="AlphaFoldDB" id="A0A024GAY3"/>
<comment type="caution">
    <text evidence="2">The sequence shown here is derived from an EMBL/GenBank/DDBJ whole genome shotgun (WGS) entry which is preliminary data.</text>
</comment>
<proteinExistence type="predicted"/>
<gene>
    <name evidence="2" type="ORF">BN9_046770</name>
</gene>
<evidence type="ECO:0000256" key="1">
    <source>
        <dbReference type="SAM" id="Phobius"/>
    </source>
</evidence>
<keyword evidence="3" id="KW-1185">Reference proteome</keyword>
<dbReference type="InParanoid" id="A0A024GAY3"/>
<keyword evidence="1" id="KW-1133">Transmembrane helix</keyword>
<keyword evidence="1" id="KW-0472">Membrane</keyword>
<organism evidence="2 3">
    <name type="scientific">Albugo candida</name>
    <dbReference type="NCBI Taxonomy" id="65357"/>
    <lineage>
        <taxon>Eukaryota</taxon>
        <taxon>Sar</taxon>
        <taxon>Stramenopiles</taxon>
        <taxon>Oomycota</taxon>
        <taxon>Peronosporomycetes</taxon>
        <taxon>Albuginales</taxon>
        <taxon>Albuginaceae</taxon>
        <taxon>Albugo</taxon>
    </lineage>
</organism>
<feature type="transmembrane region" description="Helical" evidence="1">
    <location>
        <begin position="73"/>
        <end position="98"/>
    </location>
</feature>
<sequence>MSQARVEHIVTHSLAGIIDRSQYNQWKRDHPSDHKTITYNNTMHAVREEHANSPNSHSYVLQRSLYKDRVSTLLTSIEMSFCLVSTLHGIASIIIFVHVQSMEYLNPFLCCTSAYLLVVHVAKRSR</sequence>
<protein>
    <submittedName>
        <fullName evidence="2">Uncharacterized protein</fullName>
    </submittedName>
</protein>
<evidence type="ECO:0000313" key="3">
    <source>
        <dbReference type="Proteomes" id="UP000053237"/>
    </source>
</evidence>